<evidence type="ECO:0000259" key="10">
    <source>
        <dbReference type="PROSITE" id="PS50929"/>
    </source>
</evidence>
<feature type="domain" description="ABC transporter" evidence="9">
    <location>
        <begin position="339"/>
        <end position="572"/>
    </location>
</feature>
<dbReference type="InterPro" id="IPR027417">
    <property type="entry name" value="P-loop_NTPase"/>
</dbReference>
<feature type="transmembrane region" description="Helical" evidence="8">
    <location>
        <begin position="251"/>
        <end position="273"/>
    </location>
</feature>
<proteinExistence type="predicted"/>
<reference evidence="11" key="1">
    <citation type="submission" date="2020-08" db="EMBL/GenBank/DDBJ databases">
        <title>Genome public.</title>
        <authorList>
            <person name="Liu C."/>
            <person name="Sun Q."/>
        </authorList>
    </citation>
    <scope>NUCLEOTIDE SEQUENCE</scope>
    <source>
        <strain evidence="11">BX12</strain>
    </source>
</reference>
<dbReference type="FunFam" id="3.40.50.300:FF:000287">
    <property type="entry name" value="Multidrug ABC transporter ATP-binding protein"/>
    <property type="match status" value="1"/>
</dbReference>
<dbReference type="SUPFAM" id="SSF52540">
    <property type="entry name" value="P-loop containing nucleoside triphosphate hydrolases"/>
    <property type="match status" value="1"/>
</dbReference>
<feature type="transmembrane region" description="Helical" evidence="8">
    <location>
        <begin position="140"/>
        <end position="158"/>
    </location>
</feature>
<dbReference type="Pfam" id="PF00664">
    <property type="entry name" value="ABC_membrane"/>
    <property type="match status" value="1"/>
</dbReference>
<feature type="transmembrane region" description="Helical" evidence="8">
    <location>
        <begin position="164"/>
        <end position="183"/>
    </location>
</feature>
<evidence type="ECO:0000256" key="3">
    <source>
        <dbReference type="ARBA" id="ARBA00022692"/>
    </source>
</evidence>
<dbReference type="GO" id="GO:0016887">
    <property type="term" value="F:ATP hydrolysis activity"/>
    <property type="evidence" value="ECO:0007669"/>
    <property type="project" value="InterPro"/>
</dbReference>
<dbReference type="GO" id="GO:0015421">
    <property type="term" value="F:ABC-type oligopeptide transporter activity"/>
    <property type="evidence" value="ECO:0007669"/>
    <property type="project" value="TreeGrafter"/>
</dbReference>
<keyword evidence="2" id="KW-0813">Transport</keyword>
<dbReference type="PROSITE" id="PS00211">
    <property type="entry name" value="ABC_TRANSPORTER_1"/>
    <property type="match status" value="1"/>
</dbReference>
<keyword evidence="5 11" id="KW-0067">ATP-binding</keyword>
<dbReference type="InterPro" id="IPR011527">
    <property type="entry name" value="ABC1_TM_dom"/>
</dbReference>
<dbReference type="GO" id="GO:0005524">
    <property type="term" value="F:ATP binding"/>
    <property type="evidence" value="ECO:0007669"/>
    <property type="project" value="UniProtKB-KW"/>
</dbReference>
<feature type="transmembrane region" description="Helical" evidence="8">
    <location>
        <begin position="61"/>
        <end position="79"/>
    </location>
</feature>
<dbReference type="SUPFAM" id="SSF90123">
    <property type="entry name" value="ABC transporter transmembrane region"/>
    <property type="match status" value="1"/>
</dbReference>
<keyword evidence="12" id="KW-1185">Reference proteome</keyword>
<keyword evidence="6 8" id="KW-1133">Transmembrane helix</keyword>
<feature type="transmembrane region" description="Helical" evidence="8">
    <location>
        <begin position="20"/>
        <end position="41"/>
    </location>
</feature>
<sequence>MFRIVNRLIQWTGKYKRRIYIGFIYAFIHSIFTAIPIMLAAKGLSAVLDDWGGVKPLESQDIWIMLGAMILAVLGRYLFSYLRAITQESVGYEATADERIRLGDILKRVSLGFFSKNNMGELSAAATTDLSFMEMFAMNMVNTVVNGYITVVVLILFLAFYSPLAGGIALAGVLLSALFLHLLEARSHQNAPIHQKAQDDMVENSIEYLRGMQVVKAFKQEGVSIAGIRKAYSDSKKINIKIEVEYMPFNCLHLFSLKAASIAIVAVAALLTYNGSMELPTMLMLDMFSFMIFGSVEAMNNAAHVLEVIDATLDKLDGIEHADIIDKDGKDISLQNTDIAFRDVTFSYDKVPVLRNISFSIPQGSTTAIVGPSGSGKTTICNLIARFYDVDSGEVTVGGEDVRNMTCDSLLRNISMVLQKVYLFHDTIENNIRFGNPGATKEEIIEAAKKARCHDFIMALPDGYETVIGEGGSTLSGGEKQRISIARAILKNANIVILDEATASIDPENEHLIQQAISELTIGKTVIVIAHRLATIEHADQILVVDKGQVVQKGTHQQLVQQEGLYRRFITIREQAEGWSIA</sequence>
<keyword evidence="4" id="KW-0547">Nucleotide-binding</keyword>
<dbReference type="RefSeq" id="WP_187301822.1">
    <property type="nucleotide sequence ID" value="NZ_JACRYT010000001.1"/>
</dbReference>
<dbReference type="Pfam" id="PF00005">
    <property type="entry name" value="ABC_tran"/>
    <property type="match status" value="1"/>
</dbReference>
<evidence type="ECO:0000259" key="9">
    <source>
        <dbReference type="PROSITE" id="PS50893"/>
    </source>
</evidence>
<keyword evidence="3 8" id="KW-0812">Transmembrane</keyword>
<gene>
    <name evidence="11" type="ORF">H9L42_02315</name>
</gene>
<dbReference type="Gene3D" id="3.40.50.300">
    <property type="entry name" value="P-loop containing nucleotide triphosphate hydrolases"/>
    <property type="match status" value="1"/>
</dbReference>
<dbReference type="EMBL" id="JACRYT010000001">
    <property type="protein sequence ID" value="MBC6678660.1"/>
    <property type="molecule type" value="Genomic_DNA"/>
</dbReference>
<protein>
    <submittedName>
        <fullName evidence="11">ABC transporter ATP-binding protein</fullName>
    </submittedName>
</protein>
<dbReference type="InterPro" id="IPR017871">
    <property type="entry name" value="ABC_transporter-like_CS"/>
</dbReference>
<dbReference type="InterPro" id="IPR003439">
    <property type="entry name" value="ABC_transporter-like_ATP-bd"/>
</dbReference>
<accession>A0A923NIS0</accession>
<evidence type="ECO:0000256" key="2">
    <source>
        <dbReference type="ARBA" id="ARBA00022448"/>
    </source>
</evidence>
<evidence type="ECO:0000256" key="8">
    <source>
        <dbReference type="SAM" id="Phobius"/>
    </source>
</evidence>
<dbReference type="PANTHER" id="PTHR43394:SF1">
    <property type="entry name" value="ATP-BINDING CASSETTE SUB-FAMILY B MEMBER 10, MITOCHONDRIAL"/>
    <property type="match status" value="1"/>
</dbReference>
<evidence type="ECO:0000256" key="5">
    <source>
        <dbReference type="ARBA" id="ARBA00022840"/>
    </source>
</evidence>
<comment type="subcellular location">
    <subcellularLocation>
        <location evidence="1">Cell membrane</location>
        <topology evidence="1">Multi-pass membrane protein</topology>
    </subcellularLocation>
</comment>
<feature type="domain" description="ABC transmembrane type-1" evidence="10">
    <location>
        <begin position="21"/>
        <end position="307"/>
    </location>
</feature>
<dbReference type="Gene3D" id="1.20.1560.10">
    <property type="entry name" value="ABC transporter type 1, transmembrane domain"/>
    <property type="match status" value="1"/>
</dbReference>
<dbReference type="AlphaFoldDB" id="A0A923NIS0"/>
<evidence type="ECO:0000256" key="7">
    <source>
        <dbReference type="ARBA" id="ARBA00023136"/>
    </source>
</evidence>
<dbReference type="InterPro" id="IPR003593">
    <property type="entry name" value="AAA+_ATPase"/>
</dbReference>
<name>A0A923NIS0_9FIRM</name>
<dbReference type="Proteomes" id="UP000602647">
    <property type="component" value="Unassembled WGS sequence"/>
</dbReference>
<evidence type="ECO:0000256" key="1">
    <source>
        <dbReference type="ARBA" id="ARBA00004651"/>
    </source>
</evidence>
<keyword evidence="7 8" id="KW-0472">Membrane</keyword>
<dbReference type="InterPro" id="IPR036640">
    <property type="entry name" value="ABC1_TM_sf"/>
</dbReference>
<dbReference type="GO" id="GO:0005886">
    <property type="term" value="C:plasma membrane"/>
    <property type="evidence" value="ECO:0007669"/>
    <property type="project" value="UniProtKB-SubCell"/>
</dbReference>
<evidence type="ECO:0000313" key="11">
    <source>
        <dbReference type="EMBL" id="MBC6678660.1"/>
    </source>
</evidence>
<organism evidence="11 12">
    <name type="scientific">Zhenpiania hominis</name>
    <dbReference type="NCBI Taxonomy" id="2763644"/>
    <lineage>
        <taxon>Bacteria</taxon>
        <taxon>Bacillati</taxon>
        <taxon>Bacillota</taxon>
        <taxon>Clostridia</taxon>
        <taxon>Peptostreptococcales</taxon>
        <taxon>Anaerovoracaceae</taxon>
        <taxon>Zhenpiania</taxon>
    </lineage>
</organism>
<dbReference type="PROSITE" id="PS50929">
    <property type="entry name" value="ABC_TM1F"/>
    <property type="match status" value="1"/>
</dbReference>
<dbReference type="SMART" id="SM00382">
    <property type="entry name" value="AAA"/>
    <property type="match status" value="1"/>
</dbReference>
<dbReference type="InterPro" id="IPR039421">
    <property type="entry name" value="Type_1_exporter"/>
</dbReference>
<evidence type="ECO:0000256" key="4">
    <source>
        <dbReference type="ARBA" id="ARBA00022741"/>
    </source>
</evidence>
<dbReference type="PANTHER" id="PTHR43394">
    <property type="entry name" value="ATP-DEPENDENT PERMEASE MDL1, MITOCHONDRIAL"/>
    <property type="match status" value="1"/>
</dbReference>
<evidence type="ECO:0000313" key="12">
    <source>
        <dbReference type="Proteomes" id="UP000602647"/>
    </source>
</evidence>
<comment type="caution">
    <text evidence="11">The sequence shown here is derived from an EMBL/GenBank/DDBJ whole genome shotgun (WGS) entry which is preliminary data.</text>
</comment>
<dbReference type="PROSITE" id="PS50893">
    <property type="entry name" value="ABC_TRANSPORTER_2"/>
    <property type="match status" value="1"/>
</dbReference>
<evidence type="ECO:0000256" key="6">
    <source>
        <dbReference type="ARBA" id="ARBA00022989"/>
    </source>
</evidence>